<dbReference type="PANTHER" id="PTHR43948:SF14">
    <property type="entry name" value="PROTEIN DNAJ, PUTATIVE-RELATED"/>
    <property type="match status" value="1"/>
</dbReference>
<dbReference type="GO" id="GO:0051082">
    <property type="term" value="F:unfolded protein binding"/>
    <property type="evidence" value="ECO:0007669"/>
    <property type="project" value="TreeGrafter"/>
</dbReference>
<dbReference type="InterPro" id="IPR036869">
    <property type="entry name" value="J_dom_sf"/>
</dbReference>
<name>A0AAE1SNK0_9SOLA</name>
<evidence type="ECO:0000259" key="2">
    <source>
        <dbReference type="PROSITE" id="PS50076"/>
    </source>
</evidence>
<keyword evidence="1" id="KW-0472">Membrane</keyword>
<dbReference type="Gene3D" id="1.10.287.110">
    <property type="entry name" value="DnaJ domain"/>
    <property type="match status" value="1"/>
</dbReference>
<dbReference type="GO" id="GO:0005634">
    <property type="term" value="C:nucleus"/>
    <property type="evidence" value="ECO:0007669"/>
    <property type="project" value="TreeGrafter"/>
</dbReference>
<sequence>MLMDEAKVLLGFPTNSCPTAYQVKAAYRRKVWETHPDCFPVHLKPNAELKFKMISEAYTCLLSGARQEGQHVAGYSRVVRSGVPRGGGGGGGGRKNHALIGLPFLFIILGTAALGGTNIARAYRKQKSDYPSHNPFLP</sequence>
<dbReference type="EMBL" id="JAVYJV010000004">
    <property type="protein sequence ID" value="KAK4373137.1"/>
    <property type="molecule type" value="Genomic_DNA"/>
</dbReference>
<reference evidence="3" key="1">
    <citation type="submission" date="2023-12" db="EMBL/GenBank/DDBJ databases">
        <title>Genome assembly of Anisodus tanguticus.</title>
        <authorList>
            <person name="Wang Y.-J."/>
        </authorList>
    </citation>
    <scope>NUCLEOTIDE SEQUENCE</scope>
    <source>
        <strain evidence="3">KB-2021</strain>
        <tissue evidence="3">Leaf</tissue>
    </source>
</reference>
<evidence type="ECO:0000313" key="3">
    <source>
        <dbReference type="EMBL" id="KAK4373137.1"/>
    </source>
</evidence>
<accession>A0AAE1SNK0</accession>
<keyword evidence="1" id="KW-1133">Transmembrane helix</keyword>
<gene>
    <name evidence="3" type="ORF">RND71_008521</name>
</gene>
<dbReference type="GO" id="GO:0005737">
    <property type="term" value="C:cytoplasm"/>
    <property type="evidence" value="ECO:0007669"/>
    <property type="project" value="TreeGrafter"/>
</dbReference>
<evidence type="ECO:0000256" key="1">
    <source>
        <dbReference type="SAM" id="Phobius"/>
    </source>
</evidence>
<dbReference type="Proteomes" id="UP001291623">
    <property type="component" value="Unassembled WGS sequence"/>
</dbReference>
<dbReference type="SUPFAM" id="SSF46565">
    <property type="entry name" value="Chaperone J-domain"/>
    <property type="match status" value="1"/>
</dbReference>
<dbReference type="PROSITE" id="PS50076">
    <property type="entry name" value="DNAJ_2"/>
    <property type="match status" value="1"/>
</dbReference>
<organism evidence="3 4">
    <name type="scientific">Anisodus tanguticus</name>
    <dbReference type="NCBI Taxonomy" id="243964"/>
    <lineage>
        <taxon>Eukaryota</taxon>
        <taxon>Viridiplantae</taxon>
        <taxon>Streptophyta</taxon>
        <taxon>Embryophyta</taxon>
        <taxon>Tracheophyta</taxon>
        <taxon>Spermatophyta</taxon>
        <taxon>Magnoliopsida</taxon>
        <taxon>eudicotyledons</taxon>
        <taxon>Gunneridae</taxon>
        <taxon>Pentapetalae</taxon>
        <taxon>asterids</taxon>
        <taxon>lamiids</taxon>
        <taxon>Solanales</taxon>
        <taxon>Solanaceae</taxon>
        <taxon>Solanoideae</taxon>
        <taxon>Hyoscyameae</taxon>
        <taxon>Anisodus</taxon>
    </lineage>
</organism>
<dbReference type="PANTHER" id="PTHR43948">
    <property type="entry name" value="DNAJ HOMOLOG SUBFAMILY B"/>
    <property type="match status" value="1"/>
</dbReference>
<keyword evidence="4" id="KW-1185">Reference proteome</keyword>
<dbReference type="InterPro" id="IPR001623">
    <property type="entry name" value="DnaJ_domain"/>
</dbReference>
<feature type="transmembrane region" description="Helical" evidence="1">
    <location>
        <begin position="98"/>
        <end position="120"/>
    </location>
</feature>
<dbReference type="GO" id="GO:0051087">
    <property type="term" value="F:protein-folding chaperone binding"/>
    <property type="evidence" value="ECO:0007669"/>
    <property type="project" value="TreeGrafter"/>
</dbReference>
<dbReference type="Pfam" id="PF00226">
    <property type="entry name" value="DnaJ"/>
    <property type="match status" value="1"/>
</dbReference>
<feature type="domain" description="J" evidence="2">
    <location>
        <begin position="5"/>
        <end position="79"/>
    </location>
</feature>
<evidence type="ECO:0000313" key="4">
    <source>
        <dbReference type="Proteomes" id="UP001291623"/>
    </source>
</evidence>
<protein>
    <recommendedName>
        <fullName evidence="2">J domain-containing protein</fullName>
    </recommendedName>
</protein>
<proteinExistence type="predicted"/>
<dbReference type="AlphaFoldDB" id="A0AAE1SNK0"/>
<dbReference type="GO" id="GO:0044183">
    <property type="term" value="F:protein folding chaperone"/>
    <property type="evidence" value="ECO:0007669"/>
    <property type="project" value="TreeGrafter"/>
</dbReference>
<comment type="caution">
    <text evidence="3">The sequence shown here is derived from an EMBL/GenBank/DDBJ whole genome shotgun (WGS) entry which is preliminary data.</text>
</comment>
<dbReference type="CDD" id="cd06257">
    <property type="entry name" value="DnaJ"/>
    <property type="match status" value="1"/>
</dbReference>
<keyword evidence="1" id="KW-0812">Transmembrane</keyword>